<protein>
    <submittedName>
        <fullName evidence="1">Uncharacterized protein</fullName>
    </submittedName>
</protein>
<keyword evidence="2" id="KW-1185">Reference proteome</keyword>
<accession>A0A9Q1FFT2</accession>
<reference evidence="1" key="1">
    <citation type="journal article" date="2023" name="Science">
        <title>Genome structures resolve the early diversification of teleost fishes.</title>
        <authorList>
            <person name="Parey E."/>
            <person name="Louis A."/>
            <person name="Montfort J."/>
            <person name="Bouchez O."/>
            <person name="Roques C."/>
            <person name="Iampietro C."/>
            <person name="Lluch J."/>
            <person name="Castinel A."/>
            <person name="Donnadieu C."/>
            <person name="Desvignes T."/>
            <person name="Floi Bucao C."/>
            <person name="Jouanno E."/>
            <person name="Wen M."/>
            <person name="Mejri S."/>
            <person name="Dirks R."/>
            <person name="Jansen H."/>
            <person name="Henkel C."/>
            <person name="Chen W.J."/>
            <person name="Zahm M."/>
            <person name="Cabau C."/>
            <person name="Klopp C."/>
            <person name="Thompson A.W."/>
            <person name="Robinson-Rechavi M."/>
            <person name="Braasch I."/>
            <person name="Lecointre G."/>
            <person name="Bobe J."/>
            <person name="Postlethwait J.H."/>
            <person name="Berthelot C."/>
            <person name="Roest Crollius H."/>
            <person name="Guiguen Y."/>
        </authorList>
    </citation>
    <scope>NUCLEOTIDE SEQUENCE</scope>
    <source>
        <strain evidence="1">WJC10195</strain>
    </source>
</reference>
<comment type="caution">
    <text evidence="1">The sequence shown here is derived from an EMBL/GenBank/DDBJ whole genome shotgun (WGS) entry which is preliminary data.</text>
</comment>
<proteinExistence type="predicted"/>
<sequence>MRSKPDWRDSKVTQMRAGYSLSSVGDVPLPRLRLAVRLCGQSAGYGAVAGATVGGACWKLPPPPRRIRVIKQGRNPSATPL</sequence>
<dbReference type="EMBL" id="JAINUF010000006">
    <property type="protein sequence ID" value="KAJ8357238.1"/>
    <property type="molecule type" value="Genomic_DNA"/>
</dbReference>
<evidence type="ECO:0000313" key="2">
    <source>
        <dbReference type="Proteomes" id="UP001152622"/>
    </source>
</evidence>
<organism evidence="1 2">
    <name type="scientific">Synaphobranchus kaupii</name>
    <name type="common">Kaup's arrowtooth eel</name>
    <dbReference type="NCBI Taxonomy" id="118154"/>
    <lineage>
        <taxon>Eukaryota</taxon>
        <taxon>Metazoa</taxon>
        <taxon>Chordata</taxon>
        <taxon>Craniata</taxon>
        <taxon>Vertebrata</taxon>
        <taxon>Euteleostomi</taxon>
        <taxon>Actinopterygii</taxon>
        <taxon>Neopterygii</taxon>
        <taxon>Teleostei</taxon>
        <taxon>Anguilliformes</taxon>
        <taxon>Synaphobranchidae</taxon>
        <taxon>Synaphobranchus</taxon>
    </lineage>
</organism>
<dbReference type="AlphaFoldDB" id="A0A9Q1FFT2"/>
<name>A0A9Q1FFT2_SYNKA</name>
<evidence type="ECO:0000313" key="1">
    <source>
        <dbReference type="EMBL" id="KAJ8357238.1"/>
    </source>
</evidence>
<dbReference type="Proteomes" id="UP001152622">
    <property type="component" value="Chromosome 6"/>
</dbReference>
<gene>
    <name evidence="1" type="ORF">SKAU_G00200320</name>
</gene>